<protein>
    <submittedName>
        <fullName evidence="1">Terminase large subunit</fullName>
    </submittedName>
</protein>
<sequence length="586" mass="64636">MILSGENAAPLVAPEMWDLSCVDWTDRMREGRSLVPDLPLFAAEADIAQAFYDELQLPDVPGAPKMRTASGQWFRDIVRATFGSWDPQNQVRYIRDILALVPKGSSKTTNAAALLIVAMLMNFRPRGTALFVGPTQAISDRAYEQAVGMIEESPDLRRRFRPRDHIKTIEDLVTKSEAQVKTFDLKILTGAMGLFFVLLDELHVLGRSASAAKVLRQIRGGLDKTPEGVLVMTTTQSDDIPAGVFKSELKFARNVRDGKYRGRIIRPMLPILYEFPPDIASLTREERSAGVEERWKDPANWPMVMPNLGRSIHLPSLRADWESEREKGEDAIKVWASQHLNIEIGVGINNEGWRGADYWEGAVDETLTLDTLLERSEVVTIGIDGGGLDDLLGLAVIGRDRKTREWLSWYRAWANPKVLEIRKDIAAQLQDFSDADEISICPVPQDVLELAMIVAQIIASGLLPEKNAIGIDPNNAAAIIEALVGVGVTDDMIRRLLQGPALAPAMYGLERKLSDGTFWHGGMLLMAFVLGNAKVEQRGNSVMVTKAVSGRAKIDPLVALFQAAILMSWNPSAGRLVTGADILTVI</sequence>
<organism evidence="1 2">
    <name type="scientific">Bradyrhizobium quebecense</name>
    <dbReference type="NCBI Taxonomy" id="2748629"/>
    <lineage>
        <taxon>Bacteria</taxon>
        <taxon>Pseudomonadati</taxon>
        <taxon>Pseudomonadota</taxon>
        <taxon>Alphaproteobacteria</taxon>
        <taxon>Hyphomicrobiales</taxon>
        <taxon>Nitrobacteraceae</taxon>
        <taxon>Bradyrhizobium</taxon>
    </lineage>
</organism>
<reference evidence="1 2" key="1">
    <citation type="journal article" date="2021" name="Int. J. Syst. Evol. Microbiol.">
        <title>Bradyrhizobium septentrionale sp. nov. (sv. septentrionale) and Bradyrhizobium quebecense sp. nov. (sv. septentrionale) associated with legumes native to Canada possess rearranged symbiosis genes and numerous insertion sequences.</title>
        <authorList>
            <person name="Bromfield E.S.P."/>
            <person name="Cloutier S."/>
        </authorList>
    </citation>
    <scope>NUCLEOTIDE SEQUENCE [LARGE SCALE GENOMIC DNA]</scope>
    <source>
        <strain evidence="1 2">12S5</strain>
    </source>
</reference>
<proteinExistence type="predicted"/>
<name>A0ACD3V9Q8_9BRAD</name>
<gene>
    <name evidence="1" type="ORF">J4P68_0039940</name>
</gene>
<evidence type="ECO:0000313" key="1">
    <source>
        <dbReference type="EMBL" id="UGY03156.1"/>
    </source>
</evidence>
<accession>A0ACD3V9Q8</accession>
<evidence type="ECO:0000313" key="2">
    <source>
        <dbReference type="Proteomes" id="UP000692816"/>
    </source>
</evidence>
<keyword evidence="2" id="KW-1185">Reference proteome</keyword>
<dbReference type="EMBL" id="CP088282">
    <property type="protein sequence ID" value="UGY03156.1"/>
    <property type="molecule type" value="Genomic_DNA"/>
</dbReference>
<dbReference type="Proteomes" id="UP000692816">
    <property type="component" value="Chromosome"/>
</dbReference>